<feature type="chain" id="PRO_5037162508" description="Spore coat protein U/FanG domain-containing protein" evidence="1">
    <location>
        <begin position="25"/>
        <end position="322"/>
    </location>
</feature>
<organism evidence="3 4">
    <name type="scientific">Cellvibrio polysaccharolyticus</name>
    <dbReference type="NCBI Taxonomy" id="2082724"/>
    <lineage>
        <taxon>Bacteria</taxon>
        <taxon>Pseudomonadati</taxon>
        <taxon>Pseudomonadota</taxon>
        <taxon>Gammaproteobacteria</taxon>
        <taxon>Cellvibrionales</taxon>
        <taxon>Cellvibrionaceae</taxon>
        <taxon>Cellvibrio</taxon>
    </lineage>
</organism>
<gene>
    <name evidence="3" type="ORF">C4F51_04760</name>
</gene>
<keyword evidence="1" id="KW-0732">Signal</keyword>
<evidence type="ECO:0000313" key="4">
    <source>
        <dbReference type="Proteomes" id="UP000652567"/>
    </source>
</evidence>
<reference evidence="3" key="1">
    <citation type="submission" date="2018-07" db="EMBL/GenBank/DDBJ databases">
        <title>Genome assembly of strain Ka43.</title>
        <authorList>
            <person name="Kukolya J."/>
            <person name="Nagy I."/>
            <person name="Horvath B."/>
            <person name="Toth A."/>
        </authorList>
    </citation>
    <scope>NUCLEOTIDE SEQUENCE</scope>
    <source>
        <strain evidence="3">KB43</strain>
    </source>
</reference>
<evidence type="ECO:0000259" key="2">
    <source>
        <dbReference type="Pfam" id="PF05229"/>
    </source>
</evidence>
<dbReference type="InterPro" id="IPR007893">
    <property type="entry name" value="Spore_coat_U/FanG"/>
</dbReference>
<dbReference type="AlphaFoldDB" id="A0A928V406"/>
<evidence type="ECO:0000313" key="3">
    <source>
        <dbReference type="EMBL" id="MBE8716496.1"/>
    </source>
</evidence>
<dbReference type="EMBL" id="PRDL01000001">
    <property type="protein sequence ID" value="MBE8716496.1"/>
    <property type="molecule type" value="Genomic_DNA"/>
</dbReference>
<dbReference type="RefSeq" id="WP_193907627.1">
    <property type="nucleotide sequence ID" value="NZ_PRDL01000001.1"/>
</dbReference>
<protein>
    <recommendedName>
        <fullName evidence="2">Spore coat protein U/FanG domain-containing protein</fullName>
    </recommendedName>
</protein>
<comment type="caution">
    <text evidence="3">The sequence shown here is derived from an EMBL/GenBank/DDBJ whole genome shotgun (WGS) entry which is preliminary data.</text>
</comment>
<sequence length="322" mass="33982">MTSLFNLRLIGLLATGFFCNAAYANCTVASTTTPASVLLGTHSTKVVSTGGITSGQITFLVQCTVTLGVALLGGASTLSYTVNNPLLLTHSTVPGEQIAYEIASNTTFNPTITTQGGSIGGSSFSLLSLALLASQNMRIPVYVRSGATSRWPRSGTYNSNQILHVSGSICTVSLLSACIGVTYPFSNNVTMPIQLEVSKLCEFISVTSDVSFGGSAFMDQVAPQTLTARVQCTHGDTFKIYANAGAYHNGTHRQMDRAGVQKIAYDIYHPGSTTNILTQANGYNKAGTGLAEDIVFPVRVIAGQTTPAMGNYQDTVRLVIEY</sequence>
<name>A0A928V406_9GAMM</name>
<dbReference type="PANTHER" id="PTHR37089:SF1">
    <property type="entry name" value="MEMBRANE PROTEIN"/>
    <property type="match status" value="1"/>
</dbReference>
<evidence type="ECO:0000256" key="1">
    <source>
        <dbReference type="SAM" id="SignalP"/>
    </source>
</evidence>
<feature type="domain" description="Spore coat protein U/FanG" evidence="2">
    <location>
        <begin position="189"/>
        <end position="317"/>
    </location>
</feature>
<proteinExistence type="predicted"/>
<dbReference type="Proteomes" id="UP000652567">
    <property type="component" value="Unassembled WGS sequence"/>
</dbReference>
<keyword evidence="4" id="KW-1185">Reference proteome</keyword>
<dbReference type="InterPro" id="IPR053167">
    <property type="entry name" value="Spore_coat_component"/>
</dbReference>
<feature type="signal peptide" evidence="1">
    <location>
        <begin position="1"/>
        <end position="24"/>
    </location>
</feature>
<dbReference type="PANTHER" id="PTHR37089">
    <property type="entry name" value="PROTEIN U-RELATED"/>
    <property type="match status" value="1"/>
</dbReference>
<accession>A0A928V406</accession>
<dbReference type="Pfam" id="PF05229">
    <property type="entry name" value="SCPU"/>
    <property type="match status" value="1"/>
</dbReference>